<gene>
    <name evidence="1" type="ORF">NDI38_23280</name>
</gene>
<evidence type="ECO:0000313" key="1">
    <source>
        <dbReference type="EMBL" id="MEP1061357.1"/>
    </source>
</evidence>
<name>A0ABV0KQ35_9CYAN</name>
<proteinExistence type="predicted"/>
<comment type="caution">
    <text evidence="1">The sequence shown here is derived from an EMBL/GenBank/DDBJ whole genome shotgun (WGS) entry which is preliminary data.</text>
</comment>
<reference evidence="1 2" key="1">
    <citation type="submission" date="2022-04" db="EMBL/GenBank/DDBJ databases">
        <title>Positive selection, recombination, and allopatry shape intraspecific diversity of widespread and dominant cyanobacteria.</title>
        <authorList>
            <person name="Wei J."/>
            <person name="Shu W."/>
            <person name="Hu C."/>
        </authorList>
    </citation>
    <scope>NUCLEOTIDE SEQUENCE [LARGE SCALE GENOMIC DNA]</scope>
    <source>
        <strain evidence="1 2">AS-A4</strain>
    </source>
</reference>
<protein>
    <submittedName>
        <fullName evidence="1">Uncharacterized protein</fullName>
    </submittedName>
</protein>
<dbReference type="RefSeq" id="WP_190449724.1">
    <property type="nucleotide sequence ID" value="NZ_JAMPLM010000032.1"/>
</dbReference>
<keyword evidence="2" id="KW-1185">Reference proteome</keyword>
<evidence type="ECO:0000313" key="2">
    <source>
        <dbReference type="Proteomes" id="UP001476950"/>
    </source>
</evidence>
<organism evidence="1 2">
    <name type="scientific">Stenomitos frigidus AS-A4</name>
    <dbReference type="NCBI Taxonomy" id="2933935"/>
    <lineage>
        <taxon>Bacteria</taxon>
        <taxon>Bacillati</taxon>
        <taxon>Cyanobacteriota</taxon>
        <taxon>Cyanophyceae</taxon>
        <taxon>Leptolyngbyales</taxon>
        <taxon>Leptolyngbyaceae</taxon>
        <taxon>Stenomitos</taxon>
    </lineage>
</organism>
<dbReference type="EMBL" id="JAMPLM010000032">
    <property type="protein sequence ID" value="MEP1061357.1"/>
    <property type="molecule type" value="Genomic_DNA"/>
</dbReference>
<accession>A0ABV0KQ35</accession>
<sequence>MESVLLLTAKGAKGKGKGEERAIHPCLCFQVAQYALAVRFVVRELWLYSVVIVAASVPASLPTTSLQSLVCVTRLQRLDKRPA</sequence>
<dbReference type="Proteomes" id="UP001476950">
    <property type="component" value="Unassembled WGS sequence"/>
</dbReference>